<keyword evidence="1 2" id="KW-0597">Phosphoprotein</keyword>
<dbReference type="Gene3D" id="3.40.50.2300">
    <property type="match status" value="1"/>
</dbReference>
<dbReference type="SMART" id="SM00448">
    <property type="entry name" value="REC"/>
    <property type="match status" value="1"/>
</dbReference>
<evidence type="ECO:0000313" key="4">
    <source>
        <dbReference type="EMBL" id="OGE38484.1"/>
    </source>
</evidence>
<evidence type="ECO:0000256" key="1">
    <source>
        <dbReference type="ARBA" id="ARBA00022553"/>
    </source>
</evidence>
<dbReference type="GO" id="GO:0000160">
    <property type="term" value="P:phosphorelay signal transduction system"/>
    <property type="evidence" value="ECO:0007669"/>
    <property type="project" value="InterPro"/>
</dbReference>
<dbReference type="InterPro" id="IPR011006">
    <property type="entry name" value="CheY-like_superfamily"/>
</dbReference>
<accession>A0A1F5KCB9</accession>
<dbReference type="Pfam" id="PF00072">
    <property type="entry name" value="Response_reg"/>
    <property type="match status" value="1"/>
</dbReference>
<feature type="modified residue" description="4-aspartylphosphate" evidence="2">
    <location>
        <position position="52"/>
    </location>
</feature>
<protein>
    <recommendedName>
        <fullName evidence="3">Response regulatory domain-containing protein</fullName>
    </recommendedName>
</protein>
<name>A0A1F5KCB9_9BACT</name>
<dbReference type="SUPFAM" id="SSF52172">
    <property type="entry name" value="CheY-like"/>
    <property type="match status" value="1"/>
</dbReference>
<dbReference type="PROSITE" id="PS50110">
    <property type="entry name" value="RESPONSE_REGULATORY"/>
    <property type="match status" value="1"/>
</dbReference>
<dbReference type="Proteomes" id="UP000176527">
    <property type="component" value="Unassembled WGS sequence"/>
</dbReference>
<gene>
    <name evidence="4" type="ORF">A3F00_05395</name>
</gene>
<dbReference type="InterPro" id="IPR050595">
    <property type="entry name" value="Bact_response_regulator"/>
</dbReference>
<reference evidence="4 5" key="1">
    <citation type="journal article" date="2016" name="Nat. Commun.">
        <title>Thousands of microbial genomes shed light on interconnected biogeochemical processes in an aquifer system.</title>
        <authorList>
            <person name="Anantharaman K."/>
            <person name="Brown C.T."/>
            <person name="Hug L.A."/>
            <person name="Sharon I."/>
            <person name="Castelle C.J."/>
            <person name="Probst A.J."/>
            <person name="Thomas B.C."/>
            <person name="Singh A."/>
            <person name="Wilkins M.J."/>
            <person name="Karaoz U."/>
            <person name="Brodie E.L."/>
            <person name="Williams K.H."/>
            <person name="Hubbard S.S."/>
            <person name="Banfield J.F."/>
        </authorList>
    </citation>
    <scope>NUCLEOTIDE SEQUENCE [LARGE SCALE GENOMIC DNA]</scope>
</reference>
<evidence type="ECO:0000313" key="5">
    <source>
        <dbReference type="Proteomes" id="UP000176527"/>
    </source>
</evidence>
<dbReference type="PANTHER" id="PTHR44591">
    <property type="entry name" value="STRESS RESPONSE REGULATOR PROTEIN 1"/>
    <property type="match status" value="1"/>
</dbReference>
<organism evidence="4 5">
    <name type="scientific">Candidatus Daviesbacteria bacterium RIFCSPHIGHO2_12_FULL_37_11</name>
    <dbReference type="NCBI Taxonomy" id="1797777"/>
    <lineage>
        <taxon>Bacteria</taxon>
        <taxon>Candidatus Daviesiibacteriota</taxon>
    </lineage>
</organism>
<dbReference type="PANTHER" id="PTHR44591:SF3">
    <property type="entry name" value="RESPONSE REGULATORY DOMAIN-CONTAINING PROTEIN"/>
    <property type="match status" value="1"/>
</dbReference>
<comment type="caution">
    <text evidence="4">The sequence shown here is derived from an EMBL/GenBank/DDBJ whole genome shotgun (WGS) entry which is preliminary data.</text>
</comment>
<dbReference type="EMBL" id="MFDE01000019">
    <property type="protein sequence ID" value="OGE38484.1"/>
    <property type="molecule type" value="Genomic_DNA"/>
</dbReference>
<sequence>MTKILIVEDDLFLSKMYKKKFEIGGFEVEVAGDGVSGLEKMKSFSPDLVLMDIMMPRLNGIEAMEKAKADPSISKIPVLILTNLSTAADASTAVKKGAAGFLVKSDITPAQVVAKSKSILKIN</sequence>
<evidence type="ECO:0000256" key="2">
    <source>
        <dbReference type="PROSITE-ProRule" id="PRU00169"/>
    </source>
</evidence>
<feature type="domain" description="Response regulatory" evidence="3">
    <location>
        <begin position="3"/>
        <end position="119"/>
    </location>
</feature>
<dbReference type="InterPro" id="IPR001789">
    <property type="entry name" value="Sig_transdc_resp-reg_receiver"/>
</dbReference>
<dbReference type="AlphaFoldDB" id="A0A1F5KCB9"/>
<evidence type="ECO:0000259" key="3">
    <source>
        <dbReference type="PROSITE" id="PS50110"/>
    </source>
</evidence>
<dbReference type="CDD" id="cd00156">
    <property type="entry name" value="REC"/>
    <property type="match status" value="1"/>
</dbReference>
<proteinExistence type="predicted"/>